<dbReference type="OrthoDB" id="4828334at2759"/>
<accession>A0A9P6LMT6</accession>
<dbReference type="RefSeq" id="XP_038748624.1">
    <property type="nucleotide sequence ID" value="XM_038886115.1"/>
</dbReference>
<dbReference type="AlphaFoldDB" id="A0A9P6LMT6"/>
<keyword evidence="2" id="KW-1185">Reference proteome</keyword>
<proteinExistence type="predicted"/>
<dbReference type="Gene3D" id="3.40.50.200">
    <property type="entry name" value="Peptidase S8/S53 domain"/>
    <property type="match status" value="1"/>
</dbReference>
<evidence type="ECO:0000313" key="1">
    <source>
        <dbReference type="EMBL" id="KAF9879163.1"/>
    </source>
</evidence>
<reference evidence="1" key="1">
    <citation type="submission" date="2020-03" db="EMBL/GenBank/DDBJ databases">
        <authorList>
            <person name="He L."/>
        </authorList>
    </citation>
    <scope>NUCLEOTIDE SEQUENCE</scope>
    <source>
        <strain evidence="1">CkLH20</strain>
    </source>
</reference>
<comment type="caution">
    <text evidence="1">The sequence shown here is derived from an EMBL/GenBank/DDBJ whole genome shotgun (WGS) entry which is preliminary data.</text>
</comment>
<protein>
    <recommendedName>
        <fullName evidence="3">Peptidase S8/S53 domain-containing protein</fullName>
    </recommendedName>
</protein>
<dbReference type="SUPFAM" id="SSF52743">
    <property type="entry name" value="Subtilisin-like"/>
    <property type="match status" value="1"/>
</dbReference>
<dbReference type="GO" id="GO:0004252">
    <property type="term" value="F:serine-type endopeptidase activity"/>
    <property type="evidence" value="ECO:0007669"/>
    <property type="project" value="InterPro"/>
</dbReference>
<organism evidence="1 2">
    <name type="scientific">Colletotrichum karsti</name>
    <dbReference type="NCBI Taxonomy" id="1095194"/>
    <lineage>
        <taxon>Eukaryota</taxon>
        <taxon>Fungi</taxon>
        <taxon>Dikarya</taxon>
        <taxon>Ascomycota</taxon>
        <taxon>Pezizomycotina</taxon>
        <taxon>Sordariomycetes</taxon>
        <taxon>Hypocreomycetidae</taxon>
        <taxon>Glomerellales</taxon>
        <taxon>Glomerellaceae</taxon>
        <taxon>Colletotrichum</taxon>
        <taxon>Colletotrichum boninense species complex</taxon>
    </lineage>
</organism>
<dbReference type="GeneID" id="62159189"/>
<dbReference type="Proteomes" id="UP000781932">
    <property type="component" value="Unassembled WGS sequence"/>
</dbReference>
<sequence>MSGASIKFQEPSNRCVDALDYMDEWMGISKADRSRTIPSGAYQAISACVDPKEFRNNMLDKMSVTDFEIRKYIFERILYPLQEALSTAYNIETGTLHKEISQIKAGVTGSFDHQDEKGKEKRDAATAWRTHLNDVYDVFDKCEERLNSCQGLSDADKKATRAKIAVLDTGLQLPDILWENYKERINVKQSEDFVHSKESEPKPYWRVDNDGHGSRVGQIILDFAPAADLHVAKVFDTRADLSNHDLVDEVHERIVKVGSVEALEEVAY</sequence>
<dbReference type="GO" id="GO:0006508">
    <property type="term" value="P:proteolysis"/>
    <property type="evidence" value="ECO:0007669"/>
    <property type="project" value="InterPro"/>
</dbReference>
<evidence type="ECO:0008006" key="3">
    <source>
        <dbReference type="Google" id="ProtNLM"/>
    </source>
</evidence>
<dbReference type="InterPro" id="IPR036852">
    <property type="entry name" value="Peptidase_S8/S53_dom_sf"/>
</dbReference>
<evidence type="ECO:0000313" key="2">
    <source>
        <dbReference type="Proteomes" id="UP000781932"/>
    </source>
</evidence>
<name>A0A9P6LMT6_9PEZI</name>
<dbReference type="EMBL" id="JAATWM020000008">
    <property type="protein sequence ID" value="KAF9879163.1"/>
    <property type="molecule type" value="Genomic_DNA"/>
</dbReference>
<gene>
    <name evidence="1" type="ORF">CkaCkLH20_03396</name>
</gene>
<reference evidence="1" key="2">
    <citation type="submission" date="2020-11" db="EMBL/GenBank/DDBJ databases">
        <title>Whole genome sequencing of Colletotrichum sp.</title>
        <authorList>
            <person name="Li H."/>
        </authorList>
    </citation>
    <scope>NUCLEOTIDE SEQUENCE</scope>
    <source>
        <strain evidence="1">CkLH20</strain>
    </source>
</reference>